<evidence type="ECO:0000256" key="11">
    <source>
        <dbReference type="ARBA" id="ARBA00022989"/>
    </source>
</evidence>
<dbReference type="PANTHER" id="PTHR10806">
    <property type="entry name" value="SIGNAL PEPTIDASE COMPLEX CATALYTIC SUBUNIT SEC11"/>
    <property type="match status" value="1"/>
</dbReference>
<dbReference type="InterPro" id="IPR001733">
    <property type="entry name" value="Peptidase_S26B"/>
</dbReference>
<evidence type="ECO:0000256" key="15">
    <source>
        <dbReference type="RuleBase" id="RU362047"/>
    </source>
</evidence>
<keyword evidence="8 15" id="KW-0378">Hydrolase</keyword>
<feature type="chain" id="PRO_5042198814" description="Signal peptidase complex catalytic subunit SEC11" evidence="16">
    <location>
        <begin position="29"/>
        <end position="193"/>
    </location>
</feature>
<dbReference type="NCBIfam" id="TIGR02228">
    <property type="entry name" value="sigpep_I_arch"/>
    <property type="match status" value="1"/>
</dbReference>
<dbReference type="PRINTS" id="PR00728">
    <property type="entry name" value="SIGNALPTASE"/>
</dbReference>
<evidence type="ECO:0000256" key="3">
    <source>
        <dbReference type="ARBA" id="ARBA00011035"/>
    </source>
</evidence>
<evidence type="ECO:0000256" key="5">
    <source>
        <dbReference type="ARBA" id="ARBA00019685"/>
    </source>
</evidence>
<evidence type="ECO:0000313" key="18">
    <source>
        <dbReference type="Proteomes" id="UP001201262"/>
    </source>
</evidence>
<dbReference type="GO" id="GO:0005787">
    <property type="term" value="C:signal peptidase complex"/>
    <property type="evidence" value="ECO:0007669"/>
    <property type="project" value="TreeGrafter"/>
</dbReference>
<evidence type="ECO:0000256" key="6">
    <source>
        <dbReference type="ARBA" id="ARBA00022670"/>
    </source>
</evidence>
<dbReference type="GO" id="GO:0006465">
    <property type="term" value="P:signal peptide processing"/>
    <property type="evidence" value="ECO:0007669"/>
    <property type="project" value="UniProtKB-UniRule"/>
</dbReference>
<dbReference type="RefSeq" id="XP_046071847.1">
    <property type="nucleotide sequence ID" value="XM_046213086.1"/>
</dbReference>
<keyword evidence="6 15" id="KW-0645">Protease</keyword>
<proteinExistence type="inferred from homology"/>
<evidence type="ECO:0000256" key="16">
    <source>
        <dbReference type="SAM" id="SignalP"/>
    </source>
</evidence>
<dbReference type="PROSITE" id="PS00501">
    <property type="entry name" value="SPASE_I_1"/>
    <property type="match status" value="1"/>
</dbReference>
<comment type="subunit">
    <text evidence="14">Component of the signal peptidase complex (SPC) composed of a catalytic subunit SEC11 and three accessory subunits SPC1, SPC2 and SPC3. The complex induces a local thinning of the ER membrane which is used to measure the length of the signal peptide (SP) h-region of protein substrates. This ensures the selectivity of the complex towards h-regions shorter than 18-20 amino acids. SPC associates with the translocon complex.</text>
</comment>
<comment type="similarity">
    <text evidence="3 15">Belongs to the peptidase S26B family.</text>
</comment>
<evidence type="ECO:0000256" key="7">
    <source>
        <dbReference type="ARBA" id="ARBA00022692"/>
    </source>
</evidence>
<keyword evidence="18" id="KW-1185">Reference proteome</keyword>
<evidence type="ECO:0000256" key="8">
    <source>
        <dbReference type="ARBA" id="ARBA00022801"/>
    </source>
</evidence>
<sequence>MQKFSLLSSLFPIMWHMSSVFMLWKAQCVITGSPDPLMVVTSQSMEPAFQPGDLIFLWNRNRHIQAGEIPVVWFSDRPLPMMHRAIKVSSLPGSDGQSKQLILTKGENNVIDDVALYPGGRPFVYREEIVGVVRGYLPGVGWVALALKAIQQCYIHVVRWQWLFSEYFDHSLVNKIYINNGSSLFSAAYSHYA</sequence>
<dbReference type="InterPro" id="IPR036286">
    <property type="entry name" value="LexA/Signal_pep-like_sf"/>
</dbReference>
<accession>A0AAD4KUN8</accession>
<dbReference type="Proteomes" id="UP001201262">
    <property type="component" value="Unassembled WGS sequence"/>
</dbReference>
<dbReference type="GeneID" id="70243373"/>
<comment type="catalytic activity">
    <reaction evidence="1 15">
        <text>Cleavage of hydrophobic, N-terminal signal or leader sequences from secreted and periplasmic proteins.</text>
        <dbReference type="EC" id="3.4.21.89"/>
    </reaction>
</comment>
<protein>
    <recommendedName>
        <fullName evidence="5 15">Signal peptidase complex catalytic subunit SEC11</fullName>
        <ecNumber evidence="4 15">3.4.21.89</ecNumber>
    </recommendedName>
</protein>
<feature type="signal peptide" evidence="16">
    <location>
        <begin position="1"/>
        <end position="28"/>
    </location>
</feature>
<reference evidence="17" key="1">
    <citation type="submission" date="2021-12" db="EMBL/GenBank/DDBJ databases">
        <title>Convergent genome expansion in fungi linked to evolution of root-endophyte symbiosis.</title>
        <authorList>
            <consortium name="DOE Joint Genome Institute"/>
            <person name="Ke Y.-H."/>
            <person name="Bonito G."/>
            <person name="Liao H.-L."/>
            <person name="Looney B."/>
            <person name="Rojas-Flechas A."/>
            <person name="Nash J."/>
            <person name="Hameed K."/>
            <person name="Schadt C."/>
            <person name="Martin F."/>
            <person name="Crous P.W."/>
            <person name="Miettinen O."/>
            <person name="Magnuson J.K."/>
            <person name="Labbe J."/>
            <person name="Jacobson D."/>
            <person name="Doktycz M.J."/>
            <person name="Veneault-Fourrey C."/>
            <person name="Kuo A."/>
            <person name="Mondo S."/>
            <person name="Calhoun S."/>
            <person name="Riley R."/>
            <person name="Ohm R."/>
            <person name="LaButti K."/>
            <person name="Andreopoulos B."/>
            <person name="Pangilinan J."/>
            <person name="Nolan M."/>
            <person name="Tritt A."/>
            <person name="Clum A."/>
            <person name="Lipzen A."/>
            <person name="Daum C."/>
            <person name="Barry K."/>
            <person name="Grigoriev I.V."/>
            <person name="Vilgalys R."/>
        </authorList>
    </citation>
    <scope>NUCLEOTIDE SEQUENCE</scope>
    <source>
        <strain evidence="17">PMI_201</strain>
    </source>
</reference>
<dbReference type="EC" id="3.4.21.89" evidence="4 15"/>
<keyword evidence="9 15" id="KW-0256">Endoplasmic reticulum</keyword>
<dbReference type="GO" id="GO:0004252">
    <property type="term" value="F:serine-type endopeptidase activity"/>
    <property type="evidence" value="ECO:0007669"/>
    <property type="project" value="InterPro"/>
</dbReference>
<evidence type="ECO:0000256" key="4">
    <source>
        <dbReference type="ARBA" id="ARBA00013208"/>
    </source>
</evidence>
<evidence type="ECO:0000256" key="9">
    <source>
        <dbReference type="ARBA" id="ARBA00022824"/>
    </source>
</evidence>
<keyword evidence="12" id="KW-0472">Membrane</keyword>
<keyword evidence="16" id="KW-0732">Signal</keyword>
<keyword evidence="11" id="KW-1133">Transmembrane helix</keyword>
<comment type="caution">
    <text evidence="17">The sequence shown here is derived from an EMBL/GenBank/DDBJ whole genome shotgun (WGS) entry which is preliminary data.</text>
</comment>
<evidence type="ECO:0000256" key="10">
    <source>
        <dbReference type="ARBA" id="ARBA00022968"/>
    </source>
</evidence>
<dbReference type="AlphaFoldDB" id="A0AAD4KUN8"/>
<keyword evidence="10" id="KW-0735">Signal-anchor</keyword>
<dbReference type="InterPro" id="IPR019756">
    <property type="entry name" value="Pept_S26A_signal_pept_1_Ser-AS"/>
</dbReference>
<evidence type="ECO:0000256" key="12">
    <source>
        <dbReference type="ARBA" id="ARBA00023136"/>
    </source>
</evidence>
<name>A0AAD4KUN8_9EURO</name>
<evidence type="ECO:0000256" key="1">
    <source>
        <dbReference type="ARBA" id="ARBA00000677"/>
    </source>
</evidence>
<evidence type="ECO:0000256" key="2">
    <source>
        <dbReference type="ARBA" id="ARBA00004648"/>
    </source>
</evidence>
<organism evidence="17 18">
    <name type="scientific">Talaromyces proteolyticus</name>
    <dbReference type="NCBI Taxonomy" id="1131652"/>
    <lineage>
        <taxon>Eukaryota</taxon>
        <taxon>Fungi</taxon>
        <taxon>Dikarya</taxon>
        <taxon>Ascomycota</taxon>
        <taxon>Pezizomycotina</taxon>
        <taxon>Eurotiomycetes</taxon>
        <taxon>Eurotiomycetidae</taxon>
        <taxon>Eurotiales</taxon>
        <taxon>Trichocomaceae</taxon>
        <taxon>Talaromyces</taxon>
        <taxon>Talaromyces sect. Bacilispori</taxon>
    </lineage>
</organism>
<dbReference type="PANTHER" id="PTHR10806:SF6">
    <property type="entry name" value="SIGNAL PEPTIDASE COMPLEX CATALYTIC SUBUNIT SEC11"/>
    <property type="match status" value="1"/>
</dbReference>
<comment type="function">
    <text evidence="13">Catalytic component of the signal peptidase complex (SPC) which catalyzes the cleavage of N-terminal signal sequences from nascent proteins as they are translocated into the lumen of the endoplasmic reticulum. Specifically cleaves N-terminal signal peptides that contain a hydrophobic alpha-helix (h-region) shorter than 18-20 amino acids.</text>
</comment>
<keyword evidence="7" id="KW-0812">Transmembrane</keyword>
<evidence type="ECO:0000313" key="17">
    <source>
        <dbReference type="EMBL" id="KAH8697146.1"/>
    </source>
</evidence>
<dbReference type="SUPFAM" id="SSF51306">
    <property type="entry name" value="LexA/Signal peptidase"/>
    <property type="match status" value="1"/>
</dbReference>
<gene>
    <name evidence="17" type="ORF">BGW36DRAFT_341050</name>
</gene>
<dbReference type="CDD" id="cd06462">
    <property type="entry name" value="Peptidase_S24_S26"/>
    <property type="match status" value="1"/>
</dbReference>
<dbReference type="EMBL" id="JAJTJA010000006">
    <property type="protein sequence ID" value="KAH8697146.1"/>
    <property type="molecule type" value="Genomic_DNA"/>
</dbReference>
<evidence type="ECO:0000256" key="14">
    <source>
        <dbReference type="ARBA" id="ARBA00047037"/>
    </source>
</evidence>
<evidence type="ECO:0000256" key="13">
    <source>
        <dbReference type="ARBA" id="ARBA00045533"/>
    </source>
</evidence>
<dbReference type="GO" id="GO:0009003">
    <property type="term" value="F:signal peptidase activity"/>
    <property type="evidence" value="ECO:0007669"/>
    <property type="project" value="UniProtKB-EC"/>
</dbReference>
<comment type="subcellular location">
    <subcellularLocation>
        <location evidence="2">Endoplasmic reticulum membrane</location>
        <topology evidence="2">Single-pass type II membrane protein</topology>
    </subcellularLocation>
</comment>